<evidence type="ECO:0000256" key="3">
    <source>
        <dbReference type="ARBA" id="ARBA00022676"/>
    </source>
</evidence>
<keyword evidence="3 6" id="KW-0328">Glycosyltransferase</keyword>
<evidence type="ECO:0000256" key="6">
    <source>
        <dbReference type="HAMAP-Rule" id="MF_01208"/>
    </source>
</evidence>
<evidence type="ECO:0000256" key="1">
    <source>
        <dbReference type="ARBA" id="ARBA00004889"/>
    </source>
</evidence>
<comment type="cofactor">
    <cofactor evidence="6">
        <name>Mg(2+)</name>
        <dbReference type="ChEBI" id="CHEBI:18420"/>
    </cofactor>
</comment>
<keyword evidence="4 6" id="KW-0808">Transferase</keyword>
<dbReference type="GO" id="GO:0004588">
    <property type="term" value="F:orotate phosphoribosyltransferase activity"/>
    <property type="evidence" value="ECO:0007669"/>
    <property type="project" value="UniProtKB-UniRule"/>
</dbReference>
<comment type="pathway">
    <text evidence="1 6">Pyrimidine metabolism; UMP biosynthesis via de novo pathway; UMP from orotate: step 1/2.</text>
</comment>
<dbReference type="GO" id="GO:0044205">
    <property type="term" value="P:'de novo' UMP biosynthetic process"/>
    <property type="evidence" value="ECO:0007669"/>
    <property type="project" value="UniProtKB-UniRule"/>
</dbReference>
<comment type="caution">
    <text evidence="6">Lacks conserved residue(s) required for the propagation of feature annotation.</text>
</comment>
<comment type="subunit">
    <text evidence="6">Homodimer.</text>
</comment>
<feature type="binding site" evidence="6">
    <location>
        <position position="105"/>
    </location>
    <ligand>
        <name>5-phospho-alpha-D-ribose 1-diphosphate</name>
        <dbReference type="ChEBI" id="CHEBI:58017"/>
        <note>ligand shared between dimeric partners</note>
    </ligand>
</feature>
<reference evidence="8" key="1">
    <citation type="submission" date="2009-10" db="EMBL/GenBank/DDBJ databases">
        <title>Complete sequence of Bacillus selenitireducens MLS10.</title>
        <authorList>
            <consortium name="US DOE Joint Genome Institute"/>
            <person name="Lucas S."/>
            <person name="Copeland A."/>
            <person name="Lapidus A."/>
            <person name="Glavina del Rio T."/>
            <person name="Dalin E."/>
            <person name="Tice H."/>
            <person name="Bruce D."/>
            <person name="Goodwin L."/>
            <person name="Pitluck S."/>
            <person name="Sims D."/>
            <person name="Brettin T."/>
            <person name="Detter J.C."/>
            <person name="Han C."/>
            <person name="Larimer F."/>
            <person name="Land M."/>
            <person name="Hauser L."/>
            <person name="Kyrpides N."/>
            <person name="Ovchinnikova G."/>
            <person name="Stolz J."/>
        </authorList>
    </citation>
    <scope>NUCLEOTIDE SEQUENCE [LARGE SCALE GENOMIC DNA]</scope>
    <source>
        <strain evidence="8">MLS10</strain>
    </source>
</reference>
<protein>
    <recommendedName>
        <fullName evidence="2 6">Orotate phosphoribosyltransferase</fullName>
        <shortName evidence="6">OPRT</shortName>
        <shortName evidence="6">OPRTase</shortName>
        <ecNumber evidence="2 6">2.4.2.10</ecNumber>
    </recommendedName>
</protein>
<feature type="binding site" description="in other chain" evidence="6">
    <location>
        <begin position="125"/>
        <end position="133"/>
    </location>
    <ligand>
        <name>5-phospho-alpha-D-ribose 1-diphosphate</name>
        <dbReference type="ChEBI" id="CHEBI:58017"/>
        <note>ligand shared between dimeric partners</note>
    </ligand>
</feature>
<dbReference type="HOGENOM" id="CLU_074878_1_1_9"/>
<evidence type="ECO:0000256" key="5">
    <source>
        <dbReference type="ARBA" id="ARBA00022975"/>
    </source>
</evidence>
<evidence type="ECO:0000256" key="2">
    <source>
        <dbReference type="ARBA" id="ARBA00011971"/>
    </source>
</evidence>
<dbReference type="EC" id="2.4.2.10" evidence="2 6"/>
<dbReference type="eggNOG" id="COG0461">
    <property type="taxonomic scope" value="Bacteria"/>
</dbReference>
<keyword evidence="9" id="KW-1185">Reference proteome</keyword>
<dbReference type="CDD" id="cd06223">
    <property type="entry name" value="PRTases_typeI"/>
    <property type="match status" value="1"/>
</dbReference>
<organism evidence="8 9">
    <name type="scientific">Bacillus selenitireducens (strain ATCC 700615 / DSM 15326 / MLS10)</name>
    <dbReference type="NCBI Taxonomy" id="439292"/>
    <lineage>
        <taxon>Bacteria</taxon>
        <taxon>Bacillati</taxon>
        <taxon>Bacillota</taxon>
        <taxon>Bacilli</taxon>
        <taxon>Bacillales</taxon>
        <taxon>Bacillaceae</taxon>
        <taxon>Salisediminibacterium</taxon>
    </lineage>
</organism>
<dbReference type="RefSeq" id="WP_013172612.1">
    <property type="nucleotide sequence ID" value="NC_014219.1"/>
</dbReference>
<evidence type="ECO:0000259" key="7">
    <source>
        <dbReference type="Pfam" id="PF00156"/>
    </source>
</evidence>
<dbReference type="UniPathway" id="UPA00070">
    <property type="reaction ID" value="UER00119"/>
</dbReference>
<keyword evidence="6" id="KW-0460">Magnesium</keyword>
<proteinExistence type="inferred from homology"/>
<dbReference type="Proteomes" id="UP000000271">
    <property type="component" value="Chromosome"/>
</dbReference>
<keyword evidence="5 6" id="KW-0665">Pyrimidine biosynthesis</keyword>
<sequence>MITNDTAASIASLLMKIEAVTLSPEDPYTWSSGIRSPIYCDNRMLMAFPDERKKVIDAFVHMTEALPYQVDVIAGTATAGIPHAAWLSERLDLPMAYIRGSAKGHGKQNRIEGRINAGDRVLIIEDLISTGGSSIDATEAVRDAGGIVTDIAAIFTYGLPKAEENASLHQLTIHTITDFDTLIASAKSEGVLSDQDEVSLKEWKQDPSSWKKS</sequence>
<comment type="catalytic activity">
    <reaction evidence="6">
        <text>orotidine 5'-phosphate + diphosphate = orotate + 5-phospho-alpha-D-ribose 1-diphosphate</text>
        <dbReference type="Rhea" id="RHEA:10380"/>
        <dbReference type="ChEBI" id="CHEBI:30839"/>
        <dbReference type="ChEBI" id="CHEBI:33019"/>
        <dbReference type="ChEBI" id="CHEBI:57538"/>
        <dbReference type="ChEBI" id="CHEBI:58017"/>
        <dbReference type="EC" id="2.4.2.10"/>
    </reaction>
</comment>
<dbReference type="Gene3D" id="3.40.50.2020">
    <property type="match status" value="1"/>
</dbReference>
<gene>
    <name evidence="6" type="primary">pyrE</name>
    <name evidence="8" type="ordered locus">Bsel_1680</name>
</gene>
<dbReference type="InterPro" id="IPR023031">
    <property type="entry name" value="OPRT"/>
</dbReference>
<dbReference type="STRING" id="439292.Bsel_1680"/>
<dbReference type="OrthoDB" id="9802134at2"/>
<evidence type="ECO:0000313" key="9">
    <source>
        <dbReference type="Proteomes" id="UP000000271"/>
    </source>
</evidence>
<dbReference type="GO" id="GO:0000287">
    <property type="term" value="F:magnesium ion binding"/>
    <property type="evidence" value="ECO:0007669"/>
    <property type="project" value="UniProtKB-UniRule"/>
</dbReference>
<dbReference type="PANTHER" id="PTHR19278">
    <property type="entry name" value="OROTATE PHOSPHORIBOSYLTRANSFERASE"/>
    <property type="match status" value="1"/>
</dbReference>
<name>D6XTQ2_BACIE</name>
<dbReference type="InterPro" id="IPR004467">
    <property type="entry name" value="Or_phspho_trans_dom"/>
</dbReference>
<dbReference type="Pfam" id="PF00156">
    <property type="entry name" value="Pribosyltran"/>
    <property type="match status" value="1"/>
</dbReference>
<dbReference type="NCBIfam" id="TIGR00336">
    <property type="entry name" value="pyrE"/>
    <property type="match status" value="1"/>
</dbReference>
<evidence type="ECO:0000313" key="8">
    <source>
        <dbReference type="EMBL" id="ADH99188.1"/>
    </source>
</evidence>
<feature type="binding site" evidence="6">
    <location>
        <position position="99"/>
    </location>
    <ligand>
        <name>5-phospho-alpha-D-ribose 1-diphosphate</name>
        <dbReference type="ChEBI" id="CHEBI:58017"/>
        <note>ligand shared between dimeric partners</note>
    </ligand>
</feature>
<feature type="binding site" evidence="6">
    <location>
        <position position="103"/>
    </location>
    <ligand>
        <name>5-phospho-alpha-D-ribose 1-diphosphate</name>
        <dbReference type="ChEBI" id="CHEBI:58017"/>
        <note>ligand shared between dimeric partners</note>
    </ligand>
</feature>
<dbReference type="EMBL" id="CP001791">
    <property type="protein sequence ID" value="ADH99188.1"/>
    <property type="molecule type" value="Genomic_DNA"/>
</dbReference>
<evidence type="ECO:0000256" key="4">
    <source>
        <dbReference type="ARBA" id="ARBA00022679"/>
    </source>
</evidence>
<dbReference type="HAMAP" id="MF_01208">
    <property type="entry name" value="PyrE"/>
    <property type="match status" value="1"/>
</dbReference>
<comment type="similarity">
    <text evidence="6">Belongs to the purine/pyrimidine phosphoribosyltransferase family. PyrE subfamily.</text>
</comment>
<dbReference type="GO" id="GO:0019856">
    <property type="term" value="P:pyrimidine nucleobase biosynthetic process"/>
    <property type="evidence" value="ECO:0007669"/>
    <property type="project" value="TreeGrafter"/>
</dbReference>
<dbReference type="KEGG" id="bse:Bsel_1680"/>
<dbReference type="AlphaFoldDB" id="D6XTQ2"/>
<dbReference type="InterPro" id="IPR000836">
    <property type="entry name" value="PRTase_dom"/>
</dbReference>
<dbReference type="SUPFAM" id="SSF53271">
    <property type="entry name" value="PRTase-like"/>
    <property type="match status" value="1"/>
</dbReference>
<feature type="domain" description="Phosphoribosyltransferase" evidence="7">
    <location>
        <begin position="54"/>
        <end position="153"/>
    </location>
</feature>
<accession>D6XTQ2</accession>
<comment type="function">
    <text evidence="6">Catalyzes the transfer of a ribosyl phosphate group from 5-phosphoribose 1-diphosphate to orotate, leading to the formation of orotidine monophosphate (OMP).</text>
</comment>
<dbReference type="PANTHER" id="PTHR19278:SF9">
    <property type="entry name" value="URIDINE 5'-MONOPHOSPHATE SYNTHASE"/>
    <property type="match status" value="1"/>
</dbReference>
<feature type="binding site" evidence="6">
    <location>
        <position position="129"/>
    </location>
    <ligand>
        <name>orotate</name>
        <dbReference type="ChEBI" id="CHEBI:30839"/>
    </ligand>
</feature>
<dbReference type="InterPro" id="IPR029057">
    <property type="entry name" value="PRTase-like"/>
</dbReference>